<evidence type="ECO:0000313" key="2">
    <source>
        <dbReference type="EMBL" id="OEV03523.1"/>
    </source>
</evidence>
<comment type="caution">
    <text evidence="2">The sequence shown here is derived from an EMBL/GenBank/DDBJ whole genome shotgun (WGS) entry which is preliminary data.</text>
</comment>
<proteinExistence type="predicted"/>
<dbReference type="SUPFAM" id="SSF51735">
    <property type="entry name" value="NAD(P)-binding Rossmann-fold domains"/>
    <property type="match status" value="1"/>
</dbReference>
<sequence>MRTVIAGGHGKIALRLERLLAGRGDEVVGLVRDPEQSADLRATGATPVVCDLESARLAEVTGHLEDADTAVFAAGAGPGSGAARKETVDRAAAVLFADAAEHAGVRRLVVVSAMGADEEPPPGTDAVFATYLRAKGAADAAVRARTGLDWTILRPGRLTDDAGTGRVQLAERTGRGEVTRDDVAAVLAGLLDEPRTAGRTLELIGGDTPVSDAVAGCVRE</sequence>
<dbReference type="EMBL" id="LJGU01000119">
    <property type="protein sequence ID" value="OEV03523.1"/>
    <property type="molecule type" value="Genomic_DNA"/>
</dbReference>
<dbReference type="InterPro" id="IPR016040">
    <property type="entry name" value="NAD(P)-bd_dom"/>
</dbReference>
<name>A0A1E7KHZ3_9ACTN</name>
<evidence type="ECO:0000313" key="3">
    <source>
        <dbReference type="Proteomes" id="UP000176101"/>
    </source>
</evidence>
<dbReference type="AlphaFoldDB" id="A0A1E7KHZ3"/>
<dbReference type="STRING" id="1075402.AN216_11235"/>
<dbReference type="Pfam" id="PF13460">
    <property type="entry name" value="NAD_binding_10"/>
    <property type="match status" value="1"/>
</dbReference>
<dbReference type="PANTHER" id="PTHR15020">
    <property type="entry name" value="FLAVIN REDUCTASE-RELATED"/>
    <property type="match status" value="1"/>
</dbReference>
<dbReference type="Proteomes" id="UP000176101">
    <property type="component" value="Unassembled WGS sequence"/>
</dbReference>
<dbReference type="Gene3D" id="3.40.50.720">
    <property type="entry name" value="NAD(P)-binding Rossmann-like Domain"/>
    <property type="match status" value="1"/>
</dbReference>
<reference evidence="2 3" key="1">
    <citation type="journal article" date="2016" name="Front. Microbiol.">
        <title>Comparative Genomics Analysis of Streptomyces Species Reveals Their Adaptation to the Marine Environment and Their Diversity at the Genomic Level.</title>
        <authorList>
            <person name="Tian X."/>
            <person name="Zhang Z."/>
            <person name="Yang T."/>
            <person name="Chen M."/>
            <person name="Li J."/>
            <person name="Chen F."/>
            <person name="Yang J."/>
            <person name="Li W."/>
            <person name="Zhang B."/>
            <person name="Zhang Z."/>
            <person name="Wu J."/>
            <person name="Zhang C."/>
            <person name="Long L."/>
            <person name="Xiao J."/>
        </authorList>
    </citation>
    <scope>NUCLEOTIDE SEQUENCE [LARGE SCALE GENOMIC DNA]</scope>
    <source>
        <strain evidence="2 3">SCSIO 02100</strain>
    </source>
</reference>
<evidence type="ECO:0000259" key="1">
    <source>
        <dbReference type="Pfam" id="PF13460"/>
    </source>
</evidence>
<dbReference type="RefSeq" id="WP_070196590.1">
    <property type="nucleotide sequence ID" value="NZ_LJGU01000119.1"/>
</dbReference>
<dbReference type="PANTHER" id="PTHR15020:SF50">
    <property type="entry name" value="UPF0659 PROTEIN YMR090W"/>
    <property type="match status" value="1"/>
</dbReference>
<dbReference type="InterPro" id="IPR036291">
    <property type="entry name" value="NAD(P)-bd_dom_sf"/>
</dbReference>
<feature type="domain" description="NAD(P)-binding" evidence="1">
    <location>
        <begin position="7"/>
        <end position="194"/>
    </location>
</feature>
<organism evidence="2 3">
    <name type="scientific">Streptomyces oceani</name>
    <dbReference type="NCBI Taxonomy" id="1075402"/>
    <lineage>
        <taxon>Bacteria</taxon>
        <taxon>Bacillati</taxon>
        <taxon>Actinomycetota</taxon>
        <taxon>Actinomycetes</taxon>
        <taxon>Kitasatosporales</taxon>
        <taxon>Streptomycetaceae</taxon>
        <taxon>Streptomyces</taxon>
    </lineage>
</organism>
<keyword evidence="3" id="KW-1185">Reference proteome</keyword>
<gene>
    <name evidence="2" type="ORF">AN216_11235</name>
</gene>
<protein>
    <submittedName>
        <fullName evidence="2">NAD-dependent dehydratase</fullName>
    </submittedName>
</protein>
<dbReference type="PATRIC" id="fig|1075402.3.peg.4935"/>
<accession>A0A1E7KHZ3</accession>
<dbReference type="OrthoDB" id="4248066at2"/>